<dbReference type="PANTHER" id="PTHR12592">
    <property type="entry name" value="ATP-DEPENDENT (S)-NAD(P)H-HYDRATE DEHYDRATASE FAMILY MEMBER"/>
    <property type="match status" value="1"/>
</dbReference>
<comment type="similarity">
    <text evidence="6">Belongs to the NnrD/CARKD family.</text>
</comment>
<proteinExistence type="inferred from homology"/>
<dbReference type="InterPro" id="IPR029056">
    <property type="entry name" value="Ribokinase-like"/>
</dbReference>
<dbReference type="CDD" id="cd01171">
    <property type="entry name" value="YXKO-related"/>
    <property type="match status" value="1"/>
</dbReference>
<feature type="binding site" evidence="6">
    <location>
        <position position="245"/>
    </location>
    <ligand>
        <name>AMP</name>
        <dbReference type="ChEBI" id="CHEBI:456215"/>
    </ligand>
</feature>
<evidence type="ECO:0000256" key="4">
    <source>
        <dbReference type="ARBA" id="ARBA00023027"/>
    </source>
</evidence>
<comment type="caution">
    <text evidence="6">Lacks conserved residue(s) required for the propagation of feature annotation.</text>
</comment>
<dbReference type="GO" id="GO:0052855">
    <property type="term" value="F:ADP-dependent NAD(P)H-hydrate dehydratase activity"/>
    <property type="evidence" value="ECO:0007669"/>
    <property type="project" value="UniProtKB-UniRule"/>
</dbReference>
<evidence type="ECO:0000256" key="5">
    <source>
        <dbReference type="ARBA" id="ARBA00023239"/>
    </source>
</evidence>
<feature type="binding site" evidence="6">
    <location>
        <position position="46"/>
    </location>
    <ligand>
        <name>(6S)-NADPHX</name>
        <dbReference type="ChEBI" id="CHEBI:64076"/>
    </ligand>
</feature>
<evidence type="ECO:0000256" key="6">
    <source>
        <dbReference type="HAMAP-Rule" id="MF_01965"/>
    </source>
</evidence>
<dbReference type="Pfam" id="PF01256">
    <property type="entry name" value="Carb_kinase"/>
    <property type="match status" value="1"/>
</dbReference>
<comment type="function">
    <text evidence="6">Catalyzes the dehydration of the S-form of NAD(P)HX at the expense of ADP, which is converted to AMP. Together with NAD(P)HX epimerase, which catalyzes the epimerization of the S- and R-forms, the enzyme allows the repair of both epimers of NAD(P)HX, a damaged form of NAD(P)H that is a result of enzymatic or heat-dependent hydration.</text>
</comment>
<feature type="binding site" evidence="6">
    <location>
        <position position="179"/>
    </location>
    <ligand>
        <name>(6S)-NADPHX</name>
        <dbReference type="ChEBI" id="CHEBI:64076"/>
    </ligand>
</feature>
<dbReference type="Gene3D" id="3.40.1190.20">
    <property type="match status" value="1"/>
</dbReference>
<dbReference type="PANTHER" id="PTHR12592:SF0">
    <property type="entry name" value="ATP-DEPENDENT (S)-NAD(P)H-HYDRATE DEHYDRATASE"/>
    <property type="match status" value="1"/>
</dbReference>
<dbReference type="Proteomes" id="UP000229401">
    <property type="component" value="Unassembled WGS sequence"/>
</dbReference>
<comment type="catalytic activity">
    <reaction evidence="6">
        <text>(6S)-NADPHX + ADP = AMP + phosphate + NADPH + H(+)</text>
        <dbReference type="Rhea" id="RHEA:32235"/>
        <dbReference type="ChEBI" id="CHEBI:15378"/>
        <dbReference type="ChEBI" id="CHEBI:43474"/>
        <dbReference type="ChEBI" id="CHEBI:57783"/>
        <dbReference type="ChEBI" id="CHEBI:64076"/>
        <dbReference type="ChEBI" id="CHEBI:456215"/>
        <dbReference type="ChEBI" id="CHEBI:456216"/>
        <dbReference type="EC" id="4.2.1.136"/>
    </reaction>
</comment>
<protein>
    <recommendedName>
        <fullName evidence="6">ADP-dependent (S)-NAD(P)H-hydrate dehydratase</fullName>
        <ecNumber evidence="6">4.2.1.136</ecNumber>
    </recommendedName>
    <alternativeName>
        <fullName evidence="6">ADP-dependent NAD(P)HX dehydratase</fullName>
    </alternativeName>
</protein>
<organism evidence="8 9">
    <name type="scientific">Candidatus Roizmanbacteria bacterium CG_4_10_14_0_8_um_filter_33_9</name>
    <dbReference type="NCBI Taxonomy" id="1974826"/>
    <lineage>
        <taxon>Bacteria</taxon>
        <taxon>Candidatus Roizmaniibacteriota</taxon>
    </lineage>
</organism>
<feature type="domain" description="YjeF C-terminal" evidence="7">
    <location>
        <begin position="11"/>
        <end position="303"/>
    </location>
</feature>
<feature type="binding site" evidence="6">
    <location>
        <position position="106"/>
    </location>
    <ligand>
        <name>(6S)-NADPHX</name>
        <dbReference type="ChEBI" id="CHEBI:64076"/>
    </ligand>
</feature>
<dbReference type="GO" id="GO:0110051">
    <property type="term" value="P:metabolite repair"/>
    <property type="evidence" value="ECO:0007669"/>
    <property type="project" value="TreeGrafter"/>
</dbReference>
<gene>
    <name evidence="6" type="primary">nnrD</name>
    <name evidence="8" type="ORF">COY87_03285</name>
</gene>
<dbReference type="EC" id="4.2.1.136" evidence="6"/>
<dbReference type="GO" id="GO:0046496">
    <property type="term" value="P:nicotinamide nucleotide metabolic process"/>
    <property type="evidence" value="ECO:0007669"/>
    <property type="project" value="UniProtKB-UniRule"/>
</dbReference>
<dbReference type="InterPro" id="IPR000631">
    <property type="entry name" value="CARKD"/>
</dbReference>
<keyword evidence="3 6" id="KW-0521">NADP</keyword>
<evidence type="ECO:0000256" key="3">
    <source>
        <dbReference type="ARBA" id="ARBA00022857"/>
    </source>
</evidence>
<reference evidence="9" key="1">
    <citation type="submission" date="2017-09" db="EMBL/GenBank/DDBJ databases">
        <title>Depth-based differentiation of microbial function through sediment-hosted aquifers and enrichment of novel symbionts in the deep terrestrial subsurface.</title>
        <authorList>
            <person name="Probst A.J."/>
            <person name="Ladd B."/>
            <person name="Jarett J.K."/>
            <person name="Geller-Mcgrath D.E."/>
            <person name="Sieber C.M.K."/>
            <person name="Emerson J.B."/>
            <person name="Anantharaman K."/>
            <person name="Thomas B.C."/>
            <person name="Malmstrom R."/>
            <person name="Stieglmeier M."/>
            <person name="Klingl A."/>
            <person name="Woyke T."/>
            <person name="Ryan C.M."/>
            <person name="Banfield J.F."/>
        </authorList>
    </citation>
    <scope>NUCLEOTIDE SEQUENCE [LARGE SCALE GENOMIC DNA]</scope>
</reference>
<comment type="caution">
    <text evidence="8">The sequence shown here is derived from an EMBL/GenBank/DDBJ whole genome shotgun (WGS) entry which is preliminary data.</text>
</comment>
<sequence length="305" mass="34082">MNIINSSDIAAITPFFQRLHFPSSDSHKGQNGKLLVVGGSSLFHSASIWAAEIASHFVDMVHYCSTKENAEVMLSLKKKFQNGMVIRQEDLSIYVNEDDVVLVGPGMMRGELKPVLHNLNLPEILQLQKNSESNFTYYLSQYLLSSFPDKKFVLDAGVLQMMDKKWLLELNTKPILTPHIKEFSQLSGVTLSKSNIETIAPLMITFTKQYNCILMVKMIDDIVTDGENTYVIKGGNAGLTKGGTGDILAGLTASFFTHSDPLTSAIISSFVLKASADQLYREQNTWYNNDDIIDMIPRILTQIYK</sequence>
<evidence type="ECO:0000313" key="8">
    <source>
        <dbReference type="EMBL" id="PIY71997.1"/>
    </source>
</evidence>
<dbReference type="SUPFAM" id="SSF53613">
    <property type="entry name" value="Ribokinase-like"/>
    <property type="match status" value="1"/>
</dbReference>
<keyword evidence="2 6" id="KW-0067">ATP-binding</keyword>
<keyword evidence="4 6" id="KW-0520">NAD</keyword>
<keyword evidence="1 6" id="KW-0547">Nucleotide-binding</keyword>
<evidence type="ECO:0000259" key="7">
    <source>
        <dbReference type="PROSITE" id="PS51383"/>
    </source>
</evidence>
<dbReference type="GO" id="GO:0005524">
    <property type="term" value="F:ATP binding"/>
    <property type="evidence" value="ECO:0007669"/>
    <property type="project" value="UniProtKB-KW"/>
</dbReference>
<comment type="cofactor">
    <cofactor evidence="6">
        <name>Mg(2+)</name>
        <dbReference type="ChEBI" id="CHEBI:18420"/>
    </cofactor>
</comment>
<accession>A0A2M7QI46</accession>
<feature type="binding site" evidence="6">
    <location>
        <position position="246"/>
    </location>
    <ligand>
        <name>(6S)-NADPHX</name>
        <dbReference type="ChEBI" id="CHEBI:64076"/>
    </ligand>
</feature>
<dbReference type="PROSITE" id="PS51383">
    <property type="entry name" value="YJEF_C_3"/>
    <property type="match status" value="1"/>
</dbReference>
<keyword evidence="5 6" id="KW-0456">Lyase</keyword>
<name>A0A2M7QI46_9BACT</name>
<dbReference type="AlphaFoldDB" id="A0A2M7QI46"/>
<evidence type="ECO:0000256" key="2">
    <source>
        <dbReference type="ARBA" id="ARBA00022840"/>
    </source>
</evidence>
<comment type="catalytic activity">
    <reaction evidence="6">
        <text>(6S)-NADHX + ADP = AMP + phosphate + NADH + H(+)</text>
        <dbReference type="Rhea" id="RHEA:32223"/>
        <dbReference type="ChEBI" id="CHEBI:15378"/>
        <dbReference type="ChEBI" id="CHEBI:43474"/>
        <dbReference type="ChEBI" id="CHEBI:57945"/>
        <dbReference type="ChEBI" id="CHEBI:64074"/>
        <dbReference type="ChEBI" id="CHEBI:456215"/>
        <dbReference type="ChEBI" id="CHEBI:456216"/>
        <dbReference type="EC" id="4.2.1.136"/>
    </reaction>
</comment>
<dbReference type="HAMAP" id="MF_01965">
    <property type="entry name" value="NADHX_dehydratase"/>
    <property type="match status" value="1"/>
</dbReference>
<comment type="subunit">
    <text evidence="6">Homotetramer.</text>
</comment>
<evidence type="ECO:0000256" key="1">
    <source>
        <dbReference type="ARBA" id="ARBA00022741"/>
    </source>
</evidence>
<dbReference type="EMBL" id="PFLI01000109">
    <property type="protein sequence ID" value="PIY71997.1"/>
    <property type="molecule type" value="Genomic_DNA"/>
</dbReference>
<evidence type="ECO:0000313" key="9">
    <source>
        <dbReference type="Proteomes" id="UP000229401"/>
    </source>
</evidence>